<comment type="caution">
    <text evidence="11">The sequence shown here is derived from an EMBL/GenBank/DDBJ whole genome shotgun (WGS) entry which is preliminary data.</text>
</comment>
<name>A0A7C1JBN7_9CHLR</name>
<evidence type="ECO:0000256" key="8">
    <source>
        <dbReference type="ARBA" id="ARBA00023235"/>
    </source>
</evidence>
<comment type="similarity">
    <text evidence="9">Belongs to the TrpF family.</text>
</comment>
<gene>
    <name evidence="9" type="primary">trpF</name>
    <name evidence="11" type="ORF">ENQ20_12890</name>
</gene>
<keyword evidence="7 9" id="KW-0057">Aromatic amino acid biosynthesis</keyword>
<accession>A0A7C1JBN7</accession>
<evidence type="ECO:0000256" key="9">
    <source>
        <dbReference type="HAMAP-Rule" id="MF_00135"/>
    </source>
</evidence>
<evidence type="ECO:0000256" key="3">
    <source>
        <dbReference type="ARBA" id="ARBA00012572"/>
    </source>
</evidence>
<dbReference type="InterPro" id="IPR044643">
    <property type="entry name" value="TrpF_fam"/>
</dbReference>
<evidence type="ECO:0000313" key="11">
    <source>
        <dbReference type="EMBL" id="HDX32363.1"/>
    </source>
</evidence>
<dbReference type="GO" id="GO:0004640">
    <property type="term" value="F:phosphoribosylanthranilate isomerase activity"/>
    <property type="evidence" value="ECO:0007669"/>
    <property type="project" value="UniProtKB-UniRule"/>
</dbReference>
<sequence length="219" mass="22987">MTIVKICGTTNLDDALAAAEAGADLLGFIFYPRSPRYVAPGAVAEIVGVVRAKCIAPPQCVGVFVNTPTQEVQAILAQTGLDLAQLHGDEPVEQVQALSGRGFKAIRPTETEQATALAMAYAAFGSPSGPQLLIDAYHPQLYGGGGRRGDWEIAAAVARRVERLLLAGGLTPENVAEAVRRVKPWGVDVASGVEAAPGRKDHAKMRAFITAAKTFNNPS</sequence>
<dbReference type="HAMAP" id="MF_00135">
    <property type="entry name" value="PRAI"/>
    <property type="match status" value="1"/>
</dbReference>
<dbReference type="EMBL" id="DSMG01000128">
    <property type="protein sequence ID" value="HDX32363.1"/>
    <property type="molecule type" value="Genomic_DNA"/>
</dbReference>
<feature type="domain" description="N-(5'phosphoribosyl) anthranilate isomerase (PRAI)" evidence="10">
    <location>
        <begin position="4"/>
        <end position="210"/>
    </location>
</feature>
<comment type="pathway">
    <text evidence="2 9">Amino-acid biosynthesis; L-tryptophan biosynthesis; L-tryptophan from chorismate: step 3/5.</text>
</comment>
<dbReference type="UniPathway" id="UPA00035">
    <property type="reaction ID" value="UER00042"/>
</dbReference>
<dbReference type="InterPro" id="IPR001240">
    <property type="entry name" value="PRAI_dom"/>
</dbReference>
<proteinExistence type="inferred from homology"/>
<dbReference type="SUPFAM" id="SSF51366">
    <property type="entry name" value="Ribulose-phoshate binding barrel"/>
    <property type="match status" value="1"/>
</dbReference>
<dbReference type="PANTHER" id="PTHR42894">
    <property type="entry name" value="N-(5'-PHOSPHORIBOSYL)ANTHRANILATE ISOMERASE"/>
    <property type="match status" value="1"/>
</dbReference>
<evidence type="ECO:0000256" key="5">
    <source>
        <dbReference type="ARBA" id="ARBA00022605"/>
    </source>
</evidence>
<dbReference type="InterPro" id="IPR011060">
    <property type="entry name" value="RibuloseP-bd_barrel"/>
</dbReference>
<dbReference type="PANTHER" id="PTHR42894:SF1">
    <property type="entry name" value="N-(5'-PHOSPHORIBOSYL)ANTHRANILATE ISOMERASE"/>
    <property type="match status" value="1"/>
</dbReference>
<evidence type="ECO:0000256" key="2">
    <source>
        <dbReference type="ARBA" id="ARBA00004664"/>
    </source>
</evidence>
<keyword evidence="8 9" id="KW-0413">Isomerase</keyword>
<keyword evidence="6 9" id="KW-0822">Tryptophan biosynthesis</keyword>
<dbReference type="AlphaFoldDB" id="A0A7C1JBN7"/>
<evidence type="ECO:0000256" key="7">
    <source>
        <dbReference type="ARBA" id="ARBA00023141"/>
    </source>
</evidence>
<reference evidence="11" key="1">
    <citation type="journal article" date="2020" name="mSystems">
        <title>Genome- and Community-Level Interaction Insights into Carbon Utilization and Element Cycling Functions of Hydrothermarchaeota in Hydrothermal Sediment.</title>
        <authorList>
            <person name="Zhou Z."/>
            <person name="Liu Y."/>
            <person name="Xu W."/>
            <person name="Pan J."/>
            <person name="Luo Z.H."/>
            <person name="Li M."/>
        </authorList>
    </citation>
    <scope>NUCLEOTIDE SEQUENCE [LARGE SCALE GENOMIC DNA]</scope>
    <source>
        <strain evidence="11">SpSt-289</strain>
    </source>
</reference>
<dbReference type="CDD" id="cd00405">
    <property type="entry name" value="PRAI"/>
    <property type="match status" value="1"/>
</dbReference>
<dbReference type="EC" id="5.3.1.24" evidence="3 9"/>
<dbReference type="Pfam" id="PF00697">
    <property type="entry name" value="PRAI"/>
    <property type="match status" value="1"/>
</dbReference>
<organism evidence="11">
    <name type="scientific">Caldilinea aerophila</name>
    <dbReference type="NCBI Taxonomy" id="133453"/>
    <lineage>
        <taxon>Bacteria</taxon>
        <taxon>Bacillati</taxon>
        <taxon>Chloroflexota</taxon>
        <taxon>Caldilineae</taxon>
        <taxon>Caldilineales</taxon>
        <taxon>Caldilineaceae</taxon>
        <taxon>Caldilinea</taxon>
    </lineage>
</organism>
<dbReference type="Gene3D" id="3.20.20.70">
    <property type="entry name" value="Aldolase class I"/>
    <property type="match status" value="1"/>
</dbReference>
<evidence type="ECO:0000256" key="6">
    <source>
        <dbReference type="ARBA" id="ARBA00022822"/>
    </source>
</evidence>
<evidence type="ECO:0000256" key="4">
    <source>
        <dbReference type="ARBA" id="ARBA00022272"/>
    </source>
</evidence>
<evidence type="ECO:0000256" key="1">
    <source>
        <dbReference type="ARBA" id="ARBA00001164"/>
    </source>
</evidence>
<dbReference type="InterPro" id="IPR013785">
    <property type="entry name" value="Aldolase_TIM"/>
</dbReference>
<evidence type="ECO:0000259" key="10">
    <source>
        <dbReference type="Pfam" id="PF00697"/>
    </source>
</evidence>
<keyword evidence="5 9" id="KW-0028">Amino-acid biosynthesis</keyword>
<protein>
    <recommendedName>
        <fullName evidence="4 9">N-(5'-phosphoribosyl)anthranilate isomerase</fullName>
        <shortName evidence="9">PRAI</shortName>
        <ecNumber evidence="3 9">5.3.1.24</ecNumber>
    </recommendedName>
</protein>
<comment type="catalytic activity">
    <reaction evidence="1 9">
        <text>N-(5-phospho-beta-D-ribosyl)anthranilate = 1-(2-carboxyphenylamino)-1-deoxy-D-ribulose 5-phosphate</text>
        <dbReference type="Rhea" id="RHEA:21540"/>
        <dbReference type="ChEBI" id="CHEBI:18277"/>
        <dbReference type="ChEBI" id="CHEBI:58613"/>
        <dbReference type="EC" id="5.3.1.24"/>
    </reaction>
</comment>
<dbReference type="GO" id="GO:0000162">
    <property type="term" value="P:L-tryptophan biosynthetic process"/>
    <property type="evidence" value="ECO:0007669"/>
    <property type="project" value="UniProtKB-UniRule"/>
</dbReference>